<dbReference type="Gene3D" id="3.40.50.720">
    <property type="entry name" value="NAD(P)-binding Rossmann-like Domain"/>
    <property type="match status" value="1"/>
</dbReference>
<dbReference type="InterPro" id="IPR052698">
    <property type="entry name" value="MoCofactor_Util/Proc"/>
</dbReference>
<evidence type="ECO:0000313" key="4">
    <source>
        <dbReference type="Proteomes" id="UP000516093"/>
    </source>
</evidence>
<evidence type="ECO:0000259" key="1">
    <source>
        <dbReference type="Pfam" id="PF02625"/>
    </source>
</evidence>
<organism evidence="3 4">
    <name type="scientific">Hymenobacter qilianensis</name>
    <dbReference type="NCBI Taxonomy" id="1385715"/>
    <lineage>
        <taxon>Bacteria</taxon>
        <taxon>Pseudomonadati</taxon>
        <taxon>Bacteroidota</taxon>
        <taxon>Cytophagia</taxon>
        <taxon>Cytophagales</taxon>
        <taxon>Hymenobacteraceae</taxon>
        <taxon>Hymenobacter</taxon>
    </lineage>
</organism>
<protein>
    <submittedName>
        <fullName evidence="3">XdhC family protein</fullName>
    </submittedName>
</protein>
<dbReference type="PANTHER" id="PTHR30388">
    <property type="entry name" value="ALDEHYDE OXIDOREDUCTASE MOLYBDENUM COFACTOR ASSEMBLY PROTEIN"/>
    <property type="match status" value="1"/>
</dbReference>
<dbReference type="RefSeq" id="WP_187733016.1">
    <property type="nucleotide sequence ID" value="NZ_BMFN01000002.1"/>
</dbReference>
<sequence length="323" mass="35711">MSSRTFATWQLLSESLGRGVPAMLLYVVQSQGSSPGRQGFAMSVDAHGDMQGSIGGGIMEHKLVQLARERLAQPSPGSSLHRQIHNKKAPQNQSGMICSGEQTVLFYPVRPTDAPAIQQLLLALQQEQSCTLILSPGGIFFEASKLPIQDYLFRQEAEAEWLYQEKIGHKNQLHLIGGGHCALALSRLVQSLDFRVQLYEDRPQLNTFLANNYVHEKTIVASYADLNELISEGENQYVIIMTVGYRTDDIAVRALLGKKLRFLGLLGSQKKIEKMLTDYQAEGFSQKQLQQLHAPVGLPINSQTPEEIAISIAAQLISVKNAK</sequence>
<gene>
    <name evidence="3" type="ORF">H9L05_03280</name>
</gene>
<dbReference type="KEGG" id="hqi:H9L05_03280"/>
<feature type="domain" description="XdhC- CoxI" evidence="1">
    <location>
        <begin position="18"/>
        <end position="74"/>
    </location>
</feature>
<evidence type="ECO:0000259" key="2">
    <source>
        <dbReference type="Pfam" id="PF13478"/>
    </source>
</evidence>
<dbReference type="Proteomes" id="UP000516093">
    <property type="component" value="Chromosome"/>
</dbReference>
<dbReference type="AlphaFoldDB" id="A0A7H0GWW0"/>
<evidence type="ECO:0000313" key="3">
    <source>
        <dbReference type="EMBL" id="QNP52776.1"/>
    </source>
</evidence>
<feature type="domain" description="XdhC Rossmann" evidence="2">
    <location>
        <begin position="173"/>
        <end position="316"/>
    </location>
</feature>
<accession>A0A7H0GWW0</accession>
<dbReference type="Pfam" id="PF13478">
    <property type="entry name" value="XdhC_C"/>
    <property type="match status" value="1"/>
</dbReference>
<dbReference type="InterPro" id="IPR003777">
    <property type="entry name" value="XdhC_CoxI"/>
</dbReference>
<keyword evidence="4" id="KW-1185">Reference proteome</keyword>
<reference evidence="3 4" key="1">
    <citation type="submission" date="2020-08" db="EMBL/GenBank/DDBJ databases">
        <title>Genome sequence of Hymenobacter qilianensis JCM 19763T.</title>
        <authorList>
            <person name="Hyun D.-W."/>
            <person name="Bae J.-W."/>
        </authorList>
    </citation>
    <scope>NUCLEOTIDE SEQUENCE [LARGE SCALE GENOMIC DNA]</scope>
    <source>
        <strain evidence="3 4">JCM 19763</strain>
    </source>
</reference>
<dbReference type="InterPro" id="IPR027051">
    <property type="entry name" value="XdhC_Rossmann_dom"/>
</dbReference>
<name>A0A7H0GWW0_9BACT</name>
<dbReference type="PANTHER" id="PTHR30388:SF6">
    <property type="entry name" value="XANTHINE DEHYDROGENASE SUBUNIT A-RELATED"/>
    <property type="match status" value="1"/>
</dbReference>
<dbReference type="EMBL" id="CP060784">
    <property type="protein sequence ID" value="QNP52776.1"/>
    <property type="molecule type" value="Genomic_DNA"/>
</dbReference>
<proteinExistence type="predicted"/>
<dbReference type="Pfam" id="PF02625">
    <property type="entry name" value="XdhC_CoxI"/>
    <property type="match status" value="1"/>
</dbReference>